<gene>
    <name evidence="2" type="ORF">Tdes44962_MAKER03943</name>
</gene>
<proteinExistence type="predicted"/>
<dbReference type="AlphaFoldDB" id="A0A9W7SNV6"/>
<comment type="caution">
    <text evidence="2">The sequence shown here is derived from an EMBL/GenBank/DDBJ whole genome shotgun (WGS) entry which is preliminary data.</text>
</comment>
<reference evidence="2 3" key="1">
    <citation type="journal article" date="2018" name="IMA Fungus">
        <title>IMA Genome-F 10: Nine draft genome sequences of Claviceps purpurea s.lat., including C. arundinis, C. humidiphila, and C. cf. spartinae, pseudomolecules for the pitch canker pathogen Fusarium circinatum, draft genome of Davidsoniella eucalypti, Grosmannia galeiformis, Quambalaria eucalypti, and Teratosphaeria destructans.</title>
        <authorList>
            <person name="Wingfield B.D."/>
            <person name="Liu M."/>
            <person name="Nguyen H.D."/>
            <person name="Lane F.A."/>
            <person name="Morgan S.W."/>
            <person name="De Vos L."/>
            <person name="Wilken P.M."/>
            <person name="Duong T.A."/>
            <person name="Aylward J."/>
            <person name="Coetzee M.P."/>
            <person name="Dadej K."/>
            <person name="De Beer Z.W."/>
            <person name="Findlay W."/>
            <person name="Havenga M."/>
            <person name="Kolarik M."/>
            <person name="Menzies J.G."/>
            <person name="Naidoo K."/>
            <person name="Pochopski O."/>
            <person name="Shoukouhi P."/>
            <person name="Santana Q.C."/>
            <person name="Seifert K.A."/>
            <person name="Soal N."/>
            <person name="Steenkamp E.T."/>
            <person name="Tatham C.T."/>
            <person name="van der Nest M.A."/>
            <person name="Wingfield M.J."/>
        </authorList>
    </citation>
    <scope>NUCLEOTIDE SEQUENCE [LARGE SCALE GENOMIC DNA]</scope>
    <source>
        <strain evidence="2">CMW44962</strain>
    </source>
</reference>
<evidence type="ECO:0000313" key="3">
    <source>
        <dbReference type="Proteomes" id="UP001138500"/>
    </source>
</evidence>
<organism evidence="2 3">
    <name type="scientific">Teratosphaeria destructans</name>
    <dbReference type="NCBI Taxonomy" id="418781"/>
    <lineage>
        <taxon>Eukaryota</taxon>
        <taxon>Fungi</taxon>
        <taxon>Dikarya</taxon>
        <taxon>Ascomycota</taxon>
        <taxon>Pezizomycotina</taxon>
        <taxon>Dothideomycetes</taxon>
        <taxon>Dothideomycetidae</taxon>
        <taxon>Mycosphaerellales</taxon>
        <taxon>Teratosphaeriaceae</taxon>
        <taxon>Teratosphaeria</taxon>
    </lineage>
</organism>
<keyword evidence="3" id="KW-1185">Reference proteome</keyword>
<name>A0A9W7SNV6_9PEZI</name>
<evidence type="ECO:0000256" key="1">
    <source>
        <dbReference type="SAM" id="MobiDB-lite"/>
    </source>
</evidence>
<dbReference type="EMBL" id="RIBY02002067">
    <property type="protein sequence ID" value="KAH9825869.1"/>
    <property type="molecule type" value="Genomic_DNA"/>
</dbReference>
<dbReference type="Proteomes" id="UP001138500">
    <property type="component" value="Unassembled WGS sequence"/>
</dbReference>
<accession>A0A9W7SNV6</accession>
<feature type="region of interest" description="Disordered" evidence="1">
    <location>
        <begin position="1"/>
        <end position="59"/>
    </location>
</feature>
<feature type="compositionally biased region" description="Basic and acidic residues" evidence="1">
    <location>
        <begin position="19"/>
        <end position="33"/>
    </location>
</feature>
<sequence length="59" mass="6493">MGRNDVAYVNRASGSVSAGEHEYGGTRKPRIAENDAVPALGEAHEQCGERRRMHTRKGR</sequence>
<reference evidence="2 3" key="2">
    <citation type="journal article" date="2021" name="Curr. Genet.">
        <title>Genetic response to nitrogen starvation in the aggressive Eucalyptus foliar pathogen Teratosphaeria destructans.</title>
        <authorList>
            <person name="Havenga M."/>
            <person name="Wingfield B.D."/>
            <person name="Wingfield M.J."/>
            <person name="Dreyer L.L."/>
            <person name="Roets F."/>
            <person name="Aylward J."/>
        </authorList>
    </citation>
    <scope>NUCLEOTIDE SEQUENCE [LARGE SCALE GENOMIC DNA]</scope>
    <source>
        <strain evidence="2">CMW44962</strain>
    </source>
</reference>
<evidence type="ECO:0000313" key="2">
    <source>
        <dbReference type="EMBL" id="KAH9825869.1"/>
    </source>
</evidence>
<protein>
    <submittedName>
        <fullName evidence="2">Uncharacterized protein</fullName>
    </submittedName>
</protein>